<accession>A0A2N5JAJ8</accession>
<dbReference type="EMBL" id="NMWU01000015">
    <property type="protein sequence ID" value="PLS31244.1"/>
    <property type="molecule type" value="Genomic_DNA"/>
</dbReference>
<gene>
    <name evidence="1" type="ORF">Uis1B_0988</name>
</gene>
<reference evidence="1 2" key="1">
    <citation type="submission" date="2017-07" db="EMBL/GenBank/DDBJ databases">
        <title>Bifidobacterium novel species.</title>
        <authorList>
            <person name="Lugli G.A."/>
            <person name="Milani C."/>
            <person name="Duranti S."/>
            <person name="Mangifesta M."/>
        </authorList>
    </citation>
    <scope>NUCLEOTIDE SEQUENCE [LARGE SCALE GENOMIC DNA]</scope>
    <source>
        <strain evidence="2">Uis1B</strain>
    </source>
</reference>
<dbReference type="InterPro" id="IPR013403">
    <property type="entry name" value="CRISPR-assoc_prot_Csb1/Cas7u"/>
</dbReference>
<dbReference type="RefSeq" id="WP_101616197.1">
    <property type="nucleotide sequence ID" value="NZ_NMWU01000015.1"/>
</dbReference>
<dbReference type="Pfam" id="PF09617">
    <property type="entry name" value="Cas_GSU0053"/>
    <property type="match status" value="1"/>
</dbReference>
<keyword evidence="2" id="KW-1185">Reference proteome</keyword>
<comment type="caution">
    <text evidence="1">The sequence shown here is derived from an EMBL/GenBank/DDBJ whole genome shotgun (WGS) entry which is preliminary data.</text>
</comment>
<dbReference type="AlphaFoldDB" id="A0A2N5JAJ8"/>
<evidence type="ECO:0000313" key="1">
    <source>
        <dbReference type="EMBL" id="PLS31244.1"/>
    </source>
</evidence>
<organism evidence="1 2">
    <name type="scientific">Bifidobacterium margollesii</name>
    <dbReference type="NCBI Taxonomy" id="2020964"/>
    <lineage>
        <taxon>Bacteria</taxon>
        <taxon>Bacillati</taxon>
        <taxon>Actinomycetota</taxon>
        <taxon>Actinomycetes</taxon>
        <taxon>Bifidobacteriales</taxon>
        <taxon>Bifidobacteriaceae</taxon>
        <taxon>Bifidobacterium</taxon>
    </lineage>
</organism>
<evidence type="ECO:0000313" key="2">
    <source>
        <dbReference type="Proteomes" id="UP000235050"/>
    </source>
</evidence>
<dbReference type="Proteomes" id="UP000235050">
    <property type="component" value="Unassembled WGS sequence"/>
</dbReference>
<dbReference type="NCBIfam" id="TIGR02570">
    <property type="entry name" value="cas7_GSU0053"/>
    <property type="match status" value="1"/>
</dbReference>
<protein>
    <submittedName>
        <fullName evidence="1">Type I-U CRISPR-associated protein Cas7</fullName>
    </submittedName>
</protein>
<proteinExistence type="predicted"/>
<dbReference type="OrthoDB" id="190628at2"/>
<sequence length="401" mass="43640">MARKLTLEDLNEASRLGGSSTLSEKTILEPAAGEEGIVAPAKYTEGNAATYIFEDRYVNGKSVRTVLIDSRTSQSNRLEEYIVQAIKNEHPIFSRMPRIQVNYNFSDEVGNAVKRSYLEIQLPHRAFDAHVRIGTVNGASTSELPEYVGARNSTADDMMPLFELSPVTVAFGAWDSTRNKNQLRIASSFNGEIIGVLANQNDDRPVFRAGARVDPVAASISFDTGDAKKIGKIIEPEVSKKLKTKFEKDGKGSVIGLGAIPPSSNEANFDGIAVSNIIRTHVLSFSALRSLRFGKGREGDEAVRALIAAMIIDAMAGSNAELNLRANCLLRESGKPTTILDKRFGESEELSMITLEDADVLLKQAYEQAHDKAGIDWQGQTLEVEGNSLVVKSGSDDESNE</sequence>
<name>A0A2N5JAJ8_9BIFI</name>